<dbReference type="Gene3D" id="3.30.20.10">
    <property type="entry name" value="Endochitinase, domain 2"/>
    <property type="match status" value="1"/>
</dbReference>
<dbReference type="GO" id="GO:0016998">
    <property type="term" value="P:cell wall macromolecule catabolic process"/>
    <property type="evidence" value="ECO:0007669"/>
    <property type="project" value="InterPro"/>
</dbReference>
<gene>
    <name evidence="8" type="ORF">XAT740_LOCUS12987</name>
</gene>
<feature type="signal peptide" evidence="6">
    <location>
        <begin position="1"/>
        <end position="23"/>
    </location>
</feature>
<dbReference type="PROSITE" id="PS50941">
    <property type="entry name" value="CHIT_BIND_I_2"/>
    <property type="match status" value="1"/>
</dbReference>
<dbReference type="InterPro" id="IPR018371">
    <property type="entry name" value="Chitin-binding_1_CS"/>
</dbReference>
<dbReference type="SMART" id="SM00270">
    <property type="entry name" value="ChtBD1"/>
    <property type="match status" value="1"/>
</dbReference>
<dbReference type="SUPFAM" id="SSF53955">
    <property type="entry name" value="Lysozyme-like"/>
    <property type="match status" value="1"/>
</dbReference>
<dbReference type="GO" id="GO:0008061">
    <property type="term" value="F:chitin binding"/>
    <property type="evidence" value="ECO:0007669"/>
    <property type="project" value="UniProtKB-UniRule"/>
</dbReference>
<dbReference type="Pfam" id="PF00187">
    <property type="entry name" value="Chitin_bind_1"/>
    <property type="match status" value="1"/>
</dbReference>
<feature type="disulfide bond" evidence="5">
    <location>
        <begin position="45"/>
        <end position="59"/>
    </location>
</feature>
<dbReference type="AlphaFoldDB" id="A0A814GI93"/>
<feature type="chain" id="PRO_5032269892" description="Chitin-binding type-1 domain-containing protein" evidence="6">
    <location>
        <begin position="24"/>
        <end position="278"/>
    </location>
</feature>
<dbReference type="CDD" id="cd00035">
    <property type="entry name" value="ChtBD1"/>
    <property type="match status" value="1"/>
</dbReference>
<dbReference type="InterPro" id="IPR000726">
    <property type="entry name" value="Glyco_hydro_19_cat"/>
</dbReference>
<keyword evidence="3" id="KW-0611">Plant defense</keyword>
<evidence type="ECO:0000256" key="2">
    <source>
        <dbReference type="ARBA" id="ARBA00022729"/>
    </source>
</evidence>
<dbReference type="PANTHER" id="PTHR22595">
    <property type="entry name" value="CHITINASE-RELATED"/>
    <property type="match status" value="1"/>
</dbReference>
<dbReference type="GO" id="GO:0004568">
    <property type="term" value="F:chitinase activity"/>
    <property type="evidence" value="ECO:0007669"/>
    <property type="project" value="InterPro"/>
</dbReference>
<accession>A0A814GI93</accession>
<sequence length="278" mass="31287">MHLIQILLVLVIFLLGILYEVEGNQWVNTLKRSVRNKCFCAKNECCSKWGYCGKTDEYCGVGCQSGPCKVSATQPAKQPTSFTLTADTFACVFPKIDAELRARRFQGLREAMELMKWKPASSTEAAVFLSHVSHETDGLKTCEEYCSQRGSCNNYQSSWCEIQARPNVKYYGRGWFQLSYPCNYHNAGKALAIDLLKEPGLVSESEKIAAATAIWYYKETGMDKLAQRGDFGETTRKINEYECSGKAGHQMQAARVQTYHQVRKCFNLPPATNSNLIC</sequence>
<evidence type="ECO:0000256" key="4">
    <source>
        <dbReference type="ARBA" id="ARBA00023157"/>
    </source>
</evidence>
<evidence type="ECO:0000256" key="3">
    <source>
        <dbReference type="ARBA" id="ARBA00022821"/>
    </source>
</evidence>
<evidence type="ECO:0000256" key="5">
    <source>
        <dbReference type="PROSITE-ProRule" id="PRU00261"/>
    </source>
</evidence>
<dbReference type="EMBL" id="CAJNOR010000744">
    <property type="protein sequence ID" value="CAF0996765.1"/>
    <property type="molecule type" value="Genomic_DNA"/>
</dbReference>
<dbReference type="InterPro" id="IPR023346">
    <property type="entry name" value="Lysozyme-like_dom_sf"/>
</dbReference>
<evidence type="ECO:0000256" key="1">
    <source>
        <dbReference type="ARBA" id="ARBA00022669"/>
    </source>
</evidence>
<keyword evidence="2 6" id="KW-0732">Signal</keyword>
<dbReference type="InterPro" id="IPR036861">
    <property type="entry name" value="Endochitinase-like_sf"/>
</dbReference>
<reference evidence="8" key="1">
    <citation type="submission" date="2021-02" db="EMBL/GenBank/DDBJ databases">
        <authorList>
            <person name="Nowell W R."/>
        </authorList>
    </citation>
    <scope>NUCLEOTIDE SEQUENCE</scope>
</reference>
<evidence type="ECO:0000313" key="9">
    <source>
        <dbReference type="Proteomes" id="UP000663828"/>
    </source>
</evidence>
<dbReference type="InterPro" id="IPR001002">
    <property type="entry name" value="Chitin-bd_1"/>
</dbReference>
<dbReference type="Gene3D" id="1.10.530.10">
    <property type="match status" value="1"/>
</dbReference>
<keyword evidence="1 5" id="KW-0147">Chitin-binding</keyword>
<protein>
    <recommendedName>
        <fullName evidence="7">Chitin-binding type-1 domain-containing protein</fullName>
    </recommendedName>
</protein>
<evidence type="ECO:0000256" key="6">
    <source>
        <dbReference type="SAM" id="SignalP"/>
    </source>
</evidence>
<dbReference type="PROSITE" id="PS00026">
    <property type="entry name" value="CHIT_BIND_I_1"/>
    <property type="match status" value="1"/>
</dbReference>
<dbReference type="Pfam" id="PF00182">
    <property type="entry name" value="Glyco_hydro_19"/>
    <property type="match status" value="1"/>
</dbReference>
<dbReference type="CDD" id="cd00325">
    <property type="entry name" value="chitinase_GH19"/>
    <property type="match status" value="1"/>
</dbReference>
<evidence type="ECO:0000313" key="8">
    <source>
        <dbReference type="EMBL" id="CAF0996765.1"/>
    </source>
</evidence>
<dbReference type="GO" id="GO:0051707">
    <property type="term" value="P:response to other organism"/>
    <property type="evidence" value="ECO:0007669"/>
    <property type="project" value="UniProtKB-ARBA"/>
</dbReference>
<organism evidence="8 9">
    <name type="scientific">Adineta ricciae</name>
    <name type="common">Rotifer</name>
    <dbReference type="NCBI Taxonomy" id="249248"/>
    <lineage>
        <taxon>Eukaryota</taxon>
        <taxon>Metazoa</taxon>
        <taxon>Spiralia</taxon>
        <taxon>Gnathifera</taxon>
        <taxon>Rotifera</taxon>
        <taxon>Eurotatoria</taxon>
        <taxon>Bdelloidea</taxon>
        <taxon>Adinetida</taxon>
        <taxon>Adinetidae</taxon>
        <taxon>Adineta</taxon>
    </lineage>
</organism>
<dbReference type="PANTHER" id="PTHR22595:SF79">
    <property type="entry name" value="CHITINASE 12"/>
    <property type="match status" value="1"/>
</dbReference>
<dbReference type="GO" id="GO:0006952">
    <property type="term" value="P:defense response"/>
    <property type="evidence" value="ECO:0007669"/>
    <property type="project" value="UniProtKB-KW"/>
</dbReference>
<comment type="caution">
    <text evidence="8">The sequence shown here is derived from an EMBL/GenBank/DDBJ whole genome shotgun (WGS) entry which is preliminary data.</text>
</comment>
<name>A0A814GI93_ADIRI</name>
<evidence type="ECO:0000259" key="7">
    <source>
        <dbReference type="PROSITE" id="PS50941"/>
    </source>
</evidence>
<dbReference type="Proteomes" id="UP000663828">
    <property type="component" value="Unassembled WGS sequence"/>
</dbReference>
<feature type="domain" description="Chitin-binding type-1" evidence="7">
    <location>
        <begin position="35"/>
        <end position="70"/>
    </location>
</feature>
<dbReference type="Gene3D" id="3.30.60.10">
    <property type="entry name" value="Endochitinase-like"/>
    <property type="match status" value="1"/>
</dbReference>
<proteinExistence type="predicted"/>
<keyword evidence="4 5" id="KW-1015">Disulfide bond</keyword>
<keyword evidence="9" id="KW-1185">Reference proteome</keyword>
<dbReference type="GO" id="GO:0006032">
    <property type="term" value="P:chitin catabolic process"/>
    <property type="evidence" value="ECO:0007669"/>
    <property type="project" value="InterPro"/>
</dbReference>
<dbReference type="SUPFAM" id="SSF57016">
    <property type="entry name" value="Plant lectins/antimicrobial peptides"/>
    <property type="match status" value="1"/>
</dbReference>
<comment type="caution">
    <text evidence="5">Lacks conserved residue(s) required for the propagation of feature annotation.</text>
</comment>
<feature type="disulfide bond" evidence="5">
    <location>
        <begin position="40"/>
        <end position="52"/>
    </location>
</feature>